<keyword evidence="2" id="KW-1133">Transmembrane helix</keyword>
<dbReference type="STRING" id="1802061.A3A93_05690"/>
<protein>
    <submittedName>
        <fullName evidence="3">Uncharacterized protein</fullName>
    </submittedName>
</protein>
<feature type="transmembrane region" description="Helical" evidence="2">
    <location>
        <begin position="6"/>
        <end position="30"/>
    </location>
</feature>
<feature type="region of interest" description="Disordered" evidence="1">
    <location>
        <begin position="249"/>
        <end position="275"/>
    </location>
</feature>
<dbReference type="Proteomes" id="UP000177141">
    <property type="component" value="Unassembled WGS sequence"/>
</dbReference>
<accession>A0A1F7IV61</accession>
<organism evidence="3 4">
    <name type="scientific">Candidatus Roizmanbacteria bacterium RIFCSPLOWO2_01_FULL_38_12</name>
    <dbReference type="NCBI Taxonomy" id="1802061"/>
    <lineage>
        <taxon>Bacteria</taxon>
        <taxon>Candidatus Roizmaniibacteriota</taxon>
    </lineage>
</organism>
<name>A0A1F7IV61_9BACT</name>
<sequence length="275" mass="32089">MPSLRFSHIAIFLVIGSLTGIIIVLTLNVINKNRCIYVDKRICNFLNKYKKIPYRYAAGKIDLTIAGNLYKGNWTISNDIEEFSLLKDNTPALIMVLSNQFIYLKDNKSDNWWRQSQADARQYNIEIPFNPFSFFRDIKYLLADEKTQPVYIQSLACGSKQCFRYQLKNSDKEEQQQFLYITQDDFTLYRSVLVQGDKVIDVTVNSYEKQQIEPPKNIIEMTSNQNIFLEWTKQQSQSEKNLEYLNEFQQERQEAEGQNSPQILQATPTAIVTSP</sequence>
<evidence type="ECO:0000313" key="3">
    <source>
        <dbReference type="EMBL" id="OGK47258.1"/>
    </source>
</evidence>
<keyword evidence="2" id="KW-0472">Membrane</keyword>
<keyword evidence="2" id="KW-0812">Transmembrane</keyword>
<comment type="caution">
    <text evidence="3">The sequence shown here is derived from an EMBL/GenBank/DDBJ whole genome shotgun (WGS) entry which is preliminary data.</text>
</comment>
<reference evidence="3 4" key="1">
    <citation type="journal article" date="2016" name="Nat. Commun.">
        <title>Thousands of microbial genomes shed light on interconnected biogeochemical processes in an aquifer system.</title>
        <authorList>
            <person name="Anantharaman K."/>
            <person name="Brown C.T."/>
            <person name="Hug L.A."/>
            <person name="Sharon I."/>
            <person name="Castelle C.J."/>
            <person name="Probst A.J."/>
            <person name="Thomas B.C."/>
            <person name="Singh A."/>
            <person name="Wilkins M.J."/>
            <person name="Karaoz U."/>
            <person name="Brodie E.L."/>
            <person name="Williams K.H."/>
            <person name="Hubbard S.S."/>
            <person name="Banfield J.F."/>
        </authorList>
    </citation>
    <scope>NUCLEOTIDE SEQUENCE [LARGE SCALE GENOMIC DNA]</scope>
</reference>
<gene>
    <name evidence="3" type="ORF">A3A93_05690</name>
</gene>
<evidence type="ECO:0000256" key="1">
    <source>
        <dbReference type="SAM" id="MobiDB-lite"/>
    </source>
</evidence>
<feature type="compositionally biased region" description="Polar residues" evidence="1">
    <location>
        <begin position="256"/>
        <end position="275"/>
    </location>
</feature>
<dbReference type="EMBL" id="MGAL01000034">
    <property type="protein sequence ID" value="OGK47258.1"/>
    <property type="molecule type" value="Genomic_DNA"/>
</dbReference>
<evidence type="ECO:0000256" key="2">
    <source>
        <dbReference type="SAM" id="Phobius"/>
    </source>
</evidence>
<dbReference type="AlphaFoldDB" id="A0A1F7IV61"/>
<proteinExistence type="predicted"/>
<evidence type="ECO:0000313" key="4">
    <source>
        <dbReference type="Proteomes" id="UP000177141"/>
    </source>
</evidence>